<proteinExistence type="predicted"/>
<evidence type="ECO:0000313" key="1">
    <source>
        <dbReference type="EMBL" id="MDQ0319044.1"/>
    </source>
</evidence>
<organism evidence="1 2">
    <name type="scientific">Pararhizobium capsulatum DSM 1112</name>
    <dbReference type="NCBI Taxonomy" id="1121113"/>
    <lineage>
        <taxon>Bacteria</taxon>
        <taxon>Pseudomonadati</taxon>
        <taxon>Pseudomonadota</taxon>
        <taxon>Alphaproteobacteria</taxon>
        <taxon>Hyphomicrobiales</taxon>
        <taxon>Rhizobiaceae</taxon>
        <taxon>Rhizobium/Agrobacterium group</taxon>
        <taxon>Pararhizobium</taxon>
    </lineage>
</organism>
<keyword evidence="2" id="KW-1185">Reference proteome</keyword>
<dbReference type="RefSeq" id="WP_307227591.1">
    <property type="nucleotide sequence ID" value="NZ_JAUSVF010000001.1"/>
</dbReference>
<name>A0ABU0BMU9_9HYPH</name>
<comment type="caution">
    <text evidence="1">The sequence shown here is derived from an EMBL/GenBank/DDBJ whole genome shotgun (WGS) entry which is preliminary data.</text>
</comment>
<dbReference type="EMBL" id="JAUSVF010000001">
    <property type="protein sequence ID" value="MDQ0319044.1"/>
    <property type="molecule type" value="Genomic_DNA"/>
</dbReference>
<dbReference type="Proteomes" id="UP001230207">
    <property type="component" value="Unassembled WGS sequence"/>
</dbReference>
<gene>
    <name evidence="1" type="ORF">QO002_001182</name>
</gene>
<reference evidence="1 2" key="1">
    <citation type="submission" date="2023-07" db="EMBL/GenBank/DDBJ databases">
        <title>Genomic Encyclopedia of Type Strains, Phase IV (KMG-IV): sequencing the most valuable type-strain genomes for metagenomic binning, comparative biology and taxonomic classification.</title>
        <authorList>
            <person name="Goeker M."/>
        </authorList>
    </citation>
    <scope>NUCLEOTIDE SEQUENCE [LARGE SCALE GENOMIC DNA]</scope>
    <source>
        <strain evidence="1 2">DSM 1112</strain>
    </source>
</reference>
<protein>
    <submittedName>
        <fullName evidence="1">Salt-induced outer membrane protein YdiY</fullName>
    </submittedName>
</protein>
<accession>A0ABU0BMU9</accession>
<sequence>MTTKMHAHNKSVALAVWTAFLLMGLPSSSFSETFEQTQKFCKISQMLIPIFLDGGKISGESVCKASGVASYNCTSNMSLGQGICMASGVASYNCTSNMSLGQGVCMASGVASYNCTSNMSLGQGVCMASGVASYNCTSGMKYAQGVCMAGGVASYNCTSGMTLGAAVCMSGGVASYQCSGAGHDDLGEGICLALGGSSTQCSGMPVHQAVCGFTGNCKGDDALSIAVSMVEACGPKVLHFGIE</sequence>
<evidence type="ECO:0000313" key="2">
    <source>
        <dbReference type="Proteomes" id="UP001230207"/>
    </source>
</evidence>